<dbReference type="KEGG" id="dpx:DAPPUDRAFT_318376"/>
<dbReference type="GO" id="GO:0005783">
    <property type="term" value="C:endoplasmic reticulum"/>
    <property type="evidence" value="ECO:0000318"/>
    <property type="project" value="GO_Central"/>
</dbReference>
<name>E9GIL7_DAPPU</name>
<dbReference type="FunFam" id="1.10.510.10:FF:002650">
    <property type="match status" value="2"/>
</dbReference>
<dbReference type="EMBL" id="GL732546">
    <property type="protein sequence ID" value="EFX80730.1"/>
    <property type="molecule type" value="Genomic_DNA"/>
</dbReference>
<evidence type="ECO:0000313" key="3">
    <source>
        <dbReference type="Proteomes" id="UP000000305"/>
    </source>
</evidence>
<dbReference type="eggNOG" id="KOG1027">
    <property type="taxonomic scope" value="Eukaryota"/>
</dbReference>
<evidence type="ECO:0000313" key="2">
    <source>
        <dbReference type="EMBL" id="EFX80730.1"/>
    </source>
</evidence>
<dbReference type="AlphaFoldDB" id="E9GIL7"/>
<dbReference type="InParanoid" id="E9GIL7"/>
<dbReference type="PANTHER" id="PTHR13954:SF6">
    <property type="entry name" value="NON-SPECIFIC SERINE_THREONINE PROTEIN KINASE"/>
    <property type="match status" value="1"/>
</dbReference>
<feature type="domain" description="Protein kinase" evidence="1">
    <location>
        <begin position="10"/>
        <end position="236"/>
    </location>
</feature>
<dbReference type="CDD" id="cd00180">
    <property type="entry name" value="PKc"/>
    <property type="match status" value="1"/>
</dbReference>
<dbReference type="Proteomes" id="UP000000305">
    <property type="component" value="Unassembled WGS sequence"/>
</dbReference>
<dbReference type="SUPFAM" id="SSF56112">
    <property type="entry name" value="Protein kinase-like (PK-like)"/>
    <property type="match status" value="2"/>
</dbReference>
<dbReference type="GO" id="GO:0051082">
    <property type="term" value="F:unfolded protein binding"/>
    <property type="evidence" value="ECO:0000318"/>
    <property type="project" value="GO_Central"/>
</dbReference>
<reference evidence="2 3" key="1">
    <citation type="journal article" date="2011" name="Science">
        <title>The ecoresponsive genome of Daphnia pulex.</title>
        <authorList>
            <person name="Colbourne J.K."/>
            <person name="Pfrender M.E."/>
            <person name="Gilbert D."/>
            <person name="Thomas W.K."/>
            <person name="Tucker A."/>
            <person name="Oakley T.H."/>
            <person name="Tokishita S."/>
            <person name="Aerts A."/>
            <person name="Arnold G.J."/>
            <person name="Basu M.K."/>
            <person name="Bauer D.J."/>
            <person name="Caceres C.E."/>
            <person name="Carmel L."/>
            <person name="Casola C."/>
            <person name="Choi J.H."/>
            <person name="Detter J.C."/>
            <person name="Dong Q."/>
            <person name="Dusheyko S."/>
            <person name="Eads B.D."/>
            <person name="Frohlich T."/>
            <person name="Geiler-Samerotte K.A."/>
            <person name="Gerlach D."/>
            <person name="Hatcher P."/>
            <person name="Jogdeo S."/>
            <person name="Krijgsveld J."/>
            <person name="Kriventseva E.V."/>
            <person name="Kultz D."/>
            <person name="Laforsch C."/>
            <person name="Lindquist E."/>
            <person name="Lopez J."/>
            <person name="Manak J.R."/>
            <person name="Muller J."/>
            <person name="Pangilinan J."/>
            <person name="Patwardhan R.P."/>
            <person name="Pitluck S."/>
            <person name="Pritham E.J."/>
            <person name="Rechtsteiner A."/>
            <person name="Rho M."/>
            <person name="Rogozin I.B."/>
            <person name="Sakarya O."/>
            <person name="Salamov A."/>
            <person name="Schaack S."/>
            <person name="Shapiro H."/>
            <person name="Shiga Y."/>
            <person name="Skalitzky C."/>
            <person name="Smith Z."/>
            <person name="Souvorov A."/>
            <person name="Sung W."/>
            <person name="Tang Z."/>
            <person name="Tsuchiya D."/>
            <person name="Tu H."/>
            <person name="Vos H."/>
            <person name="Wang M."/>
            <person name="Wolf Y.I."/>
            <person name="Yamagata H."/>
            <person name="Yamada T."/>
            <person name="Ye Y."/>
            <person name="Shaw J.R."/>
            <person name="Andrews J."/>
            <person name="Crease T.J."/>
            <person name="Tang H."/>
            <person name="Lucas S.M."/>
            <person name="Robertson H.M."/>
            <person name="Bork P."/>
            <person name="Koonin E.V."/>
            <person name="Zdobnov E.M."/>
            <person name="Grigoriev I.V."/>
            <person name="Lynch M."/>
            <person name="Boore J.L."/>
        </authorList>
    </citation>
    <scope>NUCLEOTIDE SEQUENCE [LARGE SCALE GENOMIC DNA]</scope>
</reference>
<sequence>MEYCGKSVTFDRKAVLGKGATAVVFSGHGATKMSLSIKRGELPKFNVREENTMKAIGHHENVIDCFGILKDCDFIYIILELCDATVEQYCQGIYKGIVPPDYQALYQMADGLHFIHSKNLAHRDVSTSNVLIKFTGDKVVLKIADFGVFLEICDATVEDFRRGEYKGKVPSDRSALFQMADELDHVHSKGFAHRNISSNNVLIKLTGDEAVMKISDFGVCKPASETKSFSMSDDGC</sequence>
<dbReference type="InterPro" id="IPR000719">
    <property type="entry name" value="Prot_kinase_dom"/>
</dbReference>
<dbReference type="GO" id="GO:0004521">
    <property type="term" value="F:RNA endonuclease activity"/>
    <property type="evidence" value="ECO:0000318"/>
    <property type="project" value="GO_Central"/>
</dbReference>
<accession>E9GIL7</accession>
<keyword evidence="3" id="KW-1185">Reference proteome</keyword>
<dbReference type="PROSITE" id="PS50011">
    <property type="entry name" value="PROTEIN_KINASE_DOM"/>
    <property type="match status" value="1"/>
</dbReference>
<dbReference type="PANTHER" id="PTHR13954">
    <property type="entry name" value="IRE1-RELATED"/>
    <property type="match status" value="1"/>
</dbReference>
<dbReference type="InterPro" id="IPR045133">
    <property type="entry name" value="IRE1/2-like"/>
</dbReference>
<dbReference type="GO" id="GO:0070059">
    <property type="term" value="P:intrinsic apoptotic signaling pathway in response to endoplasmic reticulum stress"/>
    <property type="evidence" value="ECO:0000318"/>
    <property type="project" value="GO_Central"/>
</dbReference>
<dbReference type="STRING" id="6669.E9GIL7"/>
<protein>
    <recommendedName>
        <fullName evidence="1">Protein kinase domain-containing protein</fullName>
    </recommendedName>
</protein>
<organism evidence="2 3">
    <name type="scientific">Daphnia pulex</name>
    <name type="common">Water flea</name>
    <dbReference type="NCBI Taxonomy" id="6669"/>
    <lineage>
        <taxon>Eukaryota</taxon>
        <taxon>Metazoa</taxon>
        <taxon>Ecdysozoa</taxon>
        <taxon>Arthropoda</taxon>
        <taxon>Crustacea</taxon>
        <taxon>Branchiopoda</taxon>
        <taxon>Diplostraca</taxon>
        <taxon>Cladocera</taxon>
        <taxon>Anomopoda</taxon>
        <taxon>Daphniidae</taxon>
        <taxon>Daphnia</taxon>
    </lineage>
</organism>
<dbReference type="PhylomeDB" id="E9GIL7"/>
<dbReference type="Gene3D" id="3.30.200.20">
    <property type="entry name" value="Phosphorylase Kinase, domain 1"/>
    <property type="match status" value="1"/>
</dbReference>
<dbReference type="HOGENOM" id="CLU_1176469_0_0_1"/>
<dbReference type="Gene3D" id="1.10.510.10">
    <property type="entry name" value="Transferase(Phosphotransferase) domain 1"/>
    <property type="match status" value="2"/>
</dbReference>
<gene>
    <name evidence="2" type="ORF">DAPPUDRAFT_318376</name>
</gene>
<evidence type="ECO:0000259" key="1">
    <source>
        <dbReference type="PROSITE" id="PS50011"/>
    </source>
</evidence>
<proteinExistence type="predicted"/>
<dbReference type="Pfam" id="PF00069">
    <property type="entry name" value="Pkinase"/>
    <property type="match status" value="2"/>
</dbReference>
<dbReference type="OrthoDB" id="4062651at2759"/>
<dbReference type="GO" id="GO:0036498">
    <property type="term" value="P:IRE1-mediated unfolded protein response"/>
    <property type="evidence" value="ECO:0000318"/>
    <property type="project" value="GO_Central"/>
</dbReference>
<dbReference type="InterPro" id="IPR011009">
    <property type="entry name" value="Kinase-like_dom_sf"/>
</dbReference>
<dbReference type="GO" id="GO:0005524">
    <property type="term" value="F:ATP binding"/>
    <property type="evidence" value="ECO:0007669"/>
    <property type="project" value="InterPro"/>
</dbReference>
<dbReference type="GO" id="GO:0004674">
    <property type="term" value="F:protein serine/threonine kinase activity"/>
    <property type="evidence" value="ECO:0000318"/>
    <property type="project" value="GO_Central"/>
</dbReference>